<organism evidence="1 2">
    <name type="scientific">Avena sativa</name>
    <name type="common">Oat</name>
    <dbReference type="NCBI Taxonomy" id="4498"/>
    <lineage>
        <taxon>Eukaryota</taxon>
        <taxon>Viridiplantae</taxon>
        <taxon>Streptophyta</taxon>
        <taxon>Embryophyta</taxon>
        <taxon>Tracheophyta</taxon>
        <taxon>Spermatophyta</taxon>
        <taxon>Magnoliopsida</taxon>
        <taxon>Liliopsida</taxon>
        <taxon>Poales</taxon>
        <taxon>Poaceae</taxon>
        <taxon>BOP clade</taxon>
        <taxon>Pooideae</taxon>
        <taxon>Poodae</taxon>
        <taxon>Poeae</taxon>
        <taxon>Poeae Chloroplast Group 1 (Aveneae type)</taxon>
        <taxon>Aveninae</taxon>
        <taxon>Avena</taxon>
    </lineage>
</organism>
<dbReference type="Proteomes" id="UP001732700">
    <property type="component" value="Chromosome 7D"/>
</dbReference>
<keyword evidence="2" id="KW-1185">Reference proteome</keyword>
<evidence type="ECO:0000313" key="2">
    <source>
        <dbReference type="Proteomes" id="UP001732700"/>
    </source>
</evidence>
<name>A0ACD6A830_AVESA</name>
<accession>A0ACD6A830</accession>
<evidence type="ECO:0000313" key="1">
    <source>
        <dbReference type="EnsemblPlants" id="AVESA.00010b.r2.7DG1352880.1.CDS"/>
    </source>
</evidence>
<sequence>MLPYATAPEAEAALGRTMTWAEAAWFRYSVSMPDYYLYCHHIVIFLVVYTLAPLPLAVLELQGPAILLPYKLQPRVRLKPTAYLRCYVRTVRNFLLAMGPVQLLSYPAAKMLGIIRTGLPLPSVGELAAQMAVYLLLEDYLGYWVHRLLHTKWGYEKIHHVHHEFTAPIGYVGLYAHWSDVLIIGFPAFVGPAVVPCHMTTFWLWFVVRQIVLLDTHKGFDFPLNPAKLIPFYGGASHHDYHHRVGRTSQSNFSSVFTFCDYLYGTDKGYRYHKASLAKLKEMAQNSTENRETTDFNMGKQA</sequence>
<proteinExistence type="predicted"/>
<reference evidence="1" key="1">
    <citation type="submission" date="2021-05" db="EMBL/GenBank/DDBJ databases">
        <authorList>
            <person name="Scholz U."/>
            <person name="Mascher M."/>
            <person name="Fiebig A."/>
        </authorList>
    </citation>
    <scope>NUCLEOTIDE SEQUENCE [LARGE SCALE GENOMIC DNA]</scope>
</reference>
<protein>
    <submittedName>
        <fullName evidence="1">Uncharacterized protein</fullName>
    </submittedName>
</protein>
<reference evidence="1" key="2">
    <citation type="submission" date="2025-09" db="UniProtKB">
        <authorList>
            <consortium name="EnsemblPlants"/>
        </authorList>
    </citation>
    <scope>IDENTIFICATION</scope>
</reference>
<dbReference type="EnsemblPlants" id="AVESA.00010b.r2.7DG1352880.1">
    <property type="protein sequence ID" value="AVESA.00010b.r2.7DG1352880.1.CDS"/>
    <property type="gene ID" value="AVESA.00010b.r2.7DG1352880"/>
</dbReference>